<gene>
    <name evidence="2" type="ORF">PROFUN_15566</name>
</gene>
<sequence length="82" mass="9290">MSWFSGTYPAQKKVLGYTNYWGTESSDSGLESLILNHARTQQDATHTIEKTKREEKIEGEDDEPTTAAMPQQLIEGKRQQAM</sequence>
<reference evidence="2 3" key="1">
    <citation type="journal article" date="2018" name="Genome Biol. Evol.">
        <title>Multiple Roots of Fruiting Body Formation in Amoebozoa.</title>
        <authorList>
            <person name="Hillmann F."/>
            <person name="Forbes G."/>
            <person name="Novohradska S."/>
            <person name="Ferling I."/>
            <person name="Riege K."/>
            <person name="Groth M."/>
            <person name="Westermann M."/>
            <person name="Marz M."/>
            <person name="Spaller T."/>
            <person name="Winckler T."/>
            <person name="Schaap P."/>
            <person name="Glockner G."/>
        </authorList>
    </citation>
    <scope>NUCLEOTIDE SEQUENCE [LARGE SCALE GENOMIC DNA]</scope>
    <source>
        <strain evidence="2 3">Jena</strain>
    </source>
</reference>
<feature type="compositionally biased region" description="Basic and acidic residues" evidence="1">
    <location>
        <begin position="46"/>
        <end position="56"/>
    </location>
</feature>
<evidence type="ECO:0000256" key="1">
    <source>
        <dbReference type="SAM" id="MobiDB-lite"/>
    </source>
</evidence>
<dbReference type="AlphaFoldDB" id="A0A2P6MZ18"/>
<proteinExistence type="predicted"/>
<accession>A0A2P6MZ18</accession>
<comment type="caution">
    <text evidence="2">The sequence shown here is derived from an EMBL/GenBank/DDBJ whole genome shotgun (WGS) entry which is preliminary data.</text>
</comment>
<evidence type="ECO:0000313" key="3">
    <source>
        <dbReference type="Proteomes" id="UP000241769"/>
    </source>
</evidence>
<keyword evidence="3" id="KW-1185">Reference proteome</keyword>
<name>A0A2P6MZ18_9EUKA</name>
<dbReference type="InParanoid" id="A0A2P6MZ18"/>
<protein>
    <submittedName>
        <fullName evidence="2">Uncharacterized protein</fullName>
    </submittedName>
</protein>
<feature type="region of interest" description="Disordered" evidence="1">
    <location>
        <begin position="41"/>
        <end position="82"/>
    </location>
</feature>
<dbReference type="EMBL" id="MDYQ01000291">
    <property type="protein sequence ID" value="PRP76952.1"/>
    <property type="molecule type" value="Genomic_DNA"/>
</dbReference>
<evidence type="ECO:0000313" key="2">
    <source>
        <dbReference type="EMBL" id="PRP76952.1"/>
    </source>
</evidence>
<organism evidence="2 3">
    <name type="scientific">Planoprotostelium fungivorum</name>
    <dbReference type="NCBI Taxonomy" id="1890364"/>
    <lineage>
        <taxon>Eukaryota</taxon>
        <taxon>Amoebozoa</taxon>
        <taxon>Evosea</taxon>
        <taxon>Variosea</taxon>
        <taxon>Cavosteliida</taxon>
        <taxon>Cavosteliaceae</taxon>
        <taxon>Planoprotostelium</taxon>
    </lineage>
</organism>
<dbReference type="Proteomes" id="UP000241769">
    <property type="component" value="Unassembled WGS sequence"/>
</dbReference>